<evidence type="ECO:0008006" key="3">
    <source>
        <dbReference type="Google" id="ProtNLM"/>
    </source>
</evidence>
<sequence length="164" mass="16894">MRSHGGAEGAPHDPSRMHPDIAGNWPLWSGIVNQSAMTRLEQLRGRFPELTSAVLGTADGLHIASIGLEPEAGEHLAAMNGSLFGVARAEAEIISGGTEPTLSAIVSLSVEDSQTALLSFILAPYGQLLLSVSAAESQLGAVIVHARSTAYELLTALGVTGTGV</sequence>
<accession>A0ABS5IIN3</accession>
<dbReference type="Proteomes" id="UP000678243">
    <property type="component" value="Unassembled WGS sequence"/>
</dbReference>
<reference evidence="1 2" key="1">
    <citation type="submission" date="2021-04" db="EMBL/GenBank/DDBJ databases">
        <title>Whole genome analysis of root endophytic bacterium Microbacterium paraoxydans ku-mp colonizing RP-bio226 rice variety.</title>
        <authorList>
            <person name="Ulaganathan K."/>
            <person name="Latha B."/>
        </authorList>
    </citation>
    <scope>NUCLEOTIDE SEQUENCE [LARGE SCALE GENOMIC DNA]</scope>
    <source>
        <strain evidence="2">ku-mp</strain>
    </source>
</reference>
<evidence type="ECO:0000313" key="2">
    <source>
        <dbReference type="Proteomes" id="UP000678243"/>
    </source>
</evidence>
<gene>
    <name evidence="1" type="ORF">KE274_01710</name>
</gene>
<evidence type="ECO:0000313" key="1">
    <source>
        <dbReference type="EMBL" id="MBS0022818.1"/>
    </source>
</evidence>
<dbReference type="SUPFAM" id="SSF103196">
    <property type="entry name" value="Roadblock/LC7 domain"/>
    <property type="match status" value="1"/>
</dbReference>
<comment type="caution">
    <text evidence="1">The sequence shown here is derived from an EMBL/GenBank/DDBJ whole genome shotgun (WGS) entry which is preliminary data.</text>
</comment>
<keyword evidence="2" id="KW-1185">Reference proteome</keyword>
<name>A0ABS5IIN3_9MICO</name>
<dbReference type="RefSeq" id="WP_211540506.1">
    <property type="nucleotide sequence ID" value="NZ_JAGTUK010000001.1"/>
</dbReference>
<protein>
    <recommendedName>
        <fullName evidence="3">Roadblock/LAMTOR2 domain-containing protein</fullName>
    </recommendedName>
</protein>
<proteinExistence type="predicted"/>
<dbReference type="Gene3D" id="3.30.450.30">
    <property type="entry name" value="Dynein light chain 2a, cytoplasmic"/>
    <property type="match status" value="1"/>
</dbReference>
<dbReference type="EMBL" id="JAGTUK010000001">
    <property type="protein sequence ID" value="MBS0022818.1"/>
    <property type="molecule type" value="Genomic_DNA"/>
</dbReference>
<organism evidence="1 2">
    <name type="scientific">Microbacterium paraoxydans</name>
    <dbReference type="NCBI Taxonomy" id="199592"/>
    <lineage>
        <taxon>Bacteria</taxon>
        <taxon>Bacillati</taxon>
        <taxon>Actinomycetota</taxon>
        <taxon>Actinomycetes</taxon>
        <taxon>Micrococcales</taxon>
        <taxon>Microbacteriaceae</taxon>
        <taxon>Microbacterium</taxon>
    </lineage>
</organism>